<name>A0A371F202_MUCPR</name>
<dbReference type="EMBL" id="QJKJ01010965">
    <property type="protein sequence ID" value="RDX72311.1"/>
    <property type="molecule type" value="Genomic_DNA"/>
</dbReference>
<dbReference type="SUPFAM" id="SSF53067">
    <property type="entry name" value="Actin-like ATPase domain"/>
    <property type="match status" value="1"/>
</dbReference>
<evidence type="ECO:0000313" key="2">
    <source>
        <dbReference type="Proteomes" id="UP000257109"/>
    </source>
</evidence>
<accession>A0A371F202</accession>
<protein>
    <submittedName>
        <fullName evidence="1">Actin-related protein 3</fullName>
    </submittedName>
</protein>
<dbReference type="Proteomes" id="UP000257109">
    <property type="component" value="Unassembled WGS sequence"/>
</dbReference>
<organism evidence="1 2">
    <name type="scientific">Mucuna pruriens</name>
    <name type="common">Velvet bean</name>
    <name type="synonym">Dolichos pruriens</name>
    <dbReference type="NCBI Taxonomy" id="157652"/>
    <lineage>
        <taxon>Eukaryota</taxon>
        <taxon>Viridiplantae</taxon>
        <taxon>Streptophyta</taxon>
        <taxon>Embryophyta</taxon>
        <taxon>Tracheophyta</taxon>
        <taxon>Spermatophyta</taxon>
        <taxon>Magnoliopsida</taxon>
        <taxon>eudicotyledons</taxon>
        <taxon>Gunneridae</taxon>
        <taxon>Pentapetalae</taxon>
        <taxon>rosids</taxon>
        <taxon>fabids</taxon>
        <taxon>Fabales</taxon>
        <taxon>Fabaceae</taxon>
        <taxon>Papilionoideae</taxon>
        <taxon>50 kb inversion clade</taxon>
        <taxon>NPAAA clade</taxon>
        <taxon>indigoferoid/millettioid clade</taxon>
        <taxon>Phaseoleae</taxon>
        <taxon>Mucuna</taxon>
    </lineage>
</organism>
<dbReference type="InterPro" id="IPR043129">
    <property type="entry name" value="ATPase_NBD"/>
</dbReference>
<proteinExistence type="predicted"/>
<dbReference type="Pfam" id="PF00022">
    <property type="entry name" value="Actin"/>
    <property type="match status" value="1"/>
</dbReference>
<dbReference type="PANTHER" id="PTHR11937">
    <property type="entry name" value="ACTIN"/>
    <property type="match status" value="1"/>
</dbReference>
<feature type="non-terminal residue" evidence="1">
    <location>
        <position position="1"/>
    </location>
</feature>
<dbReference type="OrthoDB" id="421448at2759"/>
<dbReference type="InterPro" id="IPR004000">
    <property type="entry name" value="Actin"/>
</dbReference>
<dbReference type="Gene3D" id="3.30.420.40">
    <property type="match status" value="1"/>
</dbReference>
<sequence length="157" mass="18119">TTTKSCISIRRWVCWYVKPCFIVSTVVVLNESFLNQSKSSSNGNWMAQHNAGVIADLDFFIVDKALSKSRSSSTYNLSYPIRHGQVENWDARERCDPEDHYFLLTKSPLTVLESHEYTREIMFDIFNVPRLYIAVNFVLALVASYTTSKVGNWYTQK</sequence>
<keyword evidence="2" id="KW-1185">Reference proteome</keyword>
<dbReference type="STRING" id="157652.A0A371F202"/>
<feature type="non-terminal residue" evidence="1">
    <location>
        <position position="157"/>
    </location>
</feature>
<evidence type="ECO:0000313" key="1">
    <source>
        <dbReference type="EMBL" id="RDX72311.1"/>
    </source>
</evidence>
<reference evidence="1" key="1">
    <citation type="submission" date="2018-05" db="EMBL/GenBank/DDBJ databases">
        <title>Draft genome of Mucuna pruriens seed.</title>
        <authorList>
            <person name="Nnadi N.E."/>
            <person name="Vos R."/>
            <person name="Hasami M.H."/>
            <person name="Devisetty U.K."/>
            <person name="Aguiy J.C."/>
        </authorList>
    </citation>
    <scope>NUCLEOTIDE SEQUENCE [LARGE SCALE GENOMIC DNA]</scope>
    <source>
        <strain evidence="1">JCA_2017</strain>
    </source>
</reference>
<comment type="caution">
    <text evidence="1">The sequence shown here is derived from an EMBL/GenBank/DDBJ whole genome shotgun (WGS) entry which is preliminary data.</text>
</comment>
<gene>
    <name evidence="1" type="primary">ARP3</name>
    <name evidence="1" type="ORF">CR513_48232</name>
</gene>
<dbReference type="AlphaFoldDB" id="A0A371F202"/>